<gene>
    <name evidence="1" type="ORF">BCON_0258g00080</name>
</gene>
<organism evidence="1 2">
    <name type="scientific">Botryotinia convoluta</name>
    <dbReference type="NCBI Taxonomy" id="54673"/>
    <lineage>
        <taxon>Eukaryota</taxon>
        <taxon>Fungi</taxon>
        <taxon>Dikarya</taxon>
        <taxon>Ascomycota</taxon>
        <taxon>Pezizomycotina</taxon>
        <taxon>Leotiomycetes</taxon>
        <taxon>Helotiales</taxon>
        <taxon>Sclerotiniaceae</taxon>
        <taxon>Botryotinia</taxon>
    </lineage>
</organism>
<keyword evidence="2" id="KW-1185">Reference proteome</keyword>
<evidence type="ECO:0000313" key="2">
    <source>
        <dbReference type="Proteomes" id="UP000297527"/>
    </source>
</evidence>
<dbReference type="EMBL" id="PQXN01000257">
    <property type="protein sequence ID" value="TGO47929.1"/>
    <property type="molecule type" value="Genomic_DNA"/>
</dbReference>
<reference evidence="1 2" key="1">
    <citation type="submission" date="2017-12" db="EMBL/GenBank/DDBJ databases">
        <title>Comparative genomics of Botrytis spp.</title>
        <authorList>
            <person name="Valero-Jimenez C.A."/>
            <person name="Tapia P."/>
            <person name="Veloso J."/>
            <person name="Silva-Moreno E."/>
            <person name="Staats M."/>
            <person name="Valdes J.H."/>
            <person name="Van Kan J.A.L."/>
        </authorList>
    </citation>
    <scope>NUCLEOTIDE SEQUENCE [LARGE SCALE GENOMIC DNA]</scope>
    <source>
        <strain evidence="1 2">MUCL11595</strain>
    </source>
</reference>
<dbReference type="AlphaFoldDB" id="A0A4Z1HFW4"/>
<proteinExistence type="predicted"/>
<protein>
    <submittedName>
        <fullName evidence="1">Uncharacterized protein</fullName>
    </submittedName>
</protein>
<dbReference type="Proteomes" id="UP000297527">
    <property type="component" value="Unassembled WGS sequence"/>
</dbReference>
<sequence length="61" mass="7169">MALFDQDELAVGEPRWFNNVRPESQGLESRIVSKNTKEVLVYEQLDVDFEIENTLERKNEV</sequence>
<name>A0A4Z1HFW4_9HELO</name>
<accession>A0A4Z1HFW4</accession>
<comment type="caution">
    <text evidence="1">The sequence shown here is derived from an EMBL/GenBank/DDBJ whole genome shotgun (WGS) entry which is preliminary data.</text>
</comment>
<dbReference type="OrthoDB" id="10413415at2759"/>
<evidence type="ECO:0000313" key="1">
    <source>
        <dbReference type="EMBL" id="TGO47929.1"/>
    </source>
</evidence>